<name>A0A4Q0ZDF8_9BACT</name>
<comment type="caution">
    <text evidence="3">The sequence shown here is derived from an EMBL/GenBank/DDBJ whole genome shotgun (WGS) entry which is preliminary data.</text>
</comment>
<dbReference type="InterPro" id="IPR004629">
    <property type="entry name" value="WecG_TagA_CpsF"/>
</dbReference>
<sequence length="242" mass="28255">MMKLIKIMNYEVYTEDLNKLDLSKRQVINTINPHSYVTAKDDKLFFEALHDSDLLIPDGSGIVIAAKQINKQSIKKIAGADLHKFLLEEMNKKSGKVFYMGASQKTLDKIHEKIKVEYPNVIVESYSPPFKPEFSDEENQEIIGRINNFNPDVLFIGMTAPKQEKWLHSHKEKLNFTISSSIGAVFDFYAGTVERPSDFWINIHLEWLPRLLKEPKRLWRRNFVSTPLFLIDMFLFKFKIKK</sequence>
<proteinExistence type="predicted"/>
<dbReference type="PANTHER" id="PTHR34136">
    <property type="match status" value="1"/>
</dbReference>
<dbReference type="EMBL" id="PDJZ01000024">
    <property type="protein sequence ID" value="RXJ82861.1"/>
    <property type="molecule type" value="Genomic_DNA"/>
</dbReference>
<reference evidence="3 4" key="1">
    <citation type="submission" date="2017-10" db="EMBL/GenBank/DDBJ databases">
        <title>Genomics of the genus Arcobacter.</title>
        <authorList>
            <person name="Perez-Cataluna A."/>
            <person name="Figueras M.J."/>
        </authorList>
    </citation>
    <scope>NUCLEOTIDE SEQUENCE [LARGE SCALE GENOMIC DNA]</scope>
    <source>
        <strain evidence="3 4">F26</strain>
    </source>
</reference>
<keyword evidence="2 3" id="KW-0808">Transferase</keyword>
<protein>
    <submittedName>
        <fullName evidence="3">Glycosyltransferase</fullName>
    </submittedName>
</protein>
<dbReference type="OrthoDB" id="9808602at2"/>
<gene>
    <name evidence="3" type="ORF">CRU90_12350</name>
</gene>
<dbReference type="CDD" id="cd06533">
    <property type="entry name" value="Glyco_transf_WecG_TagA"/>
    <property type="match status" value="1"/>
</dbReference>
<dbReference type="PANTHER" id="PTHR34136:SF1">
    <property type="entry name" value="UDP-N-ACETYL-D-MANNOSAMINURONIC ACID TRANSFERASE"/>
    <property type="match status" value="1"/>
</dbReference>
<evidence type="ECO:0000313" key="3">
    <source>
        <dbReference type="EMBL" id="RXJ82861.1"/>
    </source>
</evidence>
<evidence type="ECO:0000313" key="4">
    <source>
        <dbReference type="Proteomes" id="UP000290870"/>
    </source>
</evidence>
<dbReference type="AlphaFoldDB" id="A0A4Q0ZDF8"/>
<dbReference type="GO" id="GO:0016758">
    <property type="term" value="F:hexosyltransferase activity"/>
    <property type="evidence" value="ECO:0007669"/>
    <property type="project" value="TreeGrafter"/>
</dbReference>
<evidence type="ECO:0000256" key="1">
    <source>
        <dbReference type="ARBA" id="ARBA00022676"/>
    </source>
</evidence>
<dbReference type="NCBIfam" id="TIGR00696">
    <property type="entry name" value="wecG_tagA_cpsF"/>
    <property type="match status" value="1"/>
</dbReference>
<keyword evidence="1" id="KW-0328">Glycosyltransferase</keyword>
<evidence type="ECO:0000256" key="2">
    <source>
        <dbReference type="ARBA" id="ARBA00022679"/>
    </source>
</evidence>
<dbReference type="Proteomes" id="UP000290870">
    <property type="component" value="Unassembled WGS sequence"/>
</dbReference>
<dbReference type="Pfam" id="PF03808">
    <property type="entry name" value="Glyco_tran_WecG"/>
    <property type="match status" value="1"/>
</dbReference>
<organism evidence="3 4">
    <name type="scientific">Arcobacter cloacae</name>
    <dbReference type="NCBI Taxonomy" id="1054034"/>
    <lineage>
        <taxon>Bacteria</taxon>
        <taxon>Pseudomonadati</taxon>
        <taxon>Campylobacterota</taxon>
        <taxon>Epsilonproteobacteria</taxon>
        <taxon>Campylobacterales</taxon>
        <taxon>Arcobacteraceae</taxon>
        <taxon>Arcobacter</taxon>
    </lineage>
</organism>
<accession>A0A4Q0ZDF8</accession>